<dbReference type="InterPro" id="IPR004331">
    <property type="entry name" value="SPX_dom"/>
</dbReference>
<comment type="caution">
    <text evidence="7">The sequence shown here is derived from an EMBL/GenBank/DDBJ whole genome shotgun (WGS) entry which is preliminary data.</text>
</comment>
<dbReference type="Pfam" id="PF03009">
    <property type="entry name" value="GDPD"/>
    <property type="match status" value="1"/>
</dbReference>
<feature type="repeat" description="ANK" evidence="3">
    <location>
        <begin position="571"/>
        <end position="603"/>
    </location>
</feature>
<dbReference type="Proteomes" id="UP000239156">
    <property type="component" value="Unassembled WGS sequence"/>
</dbReference>
<proteinExistence type="predicted"/>
<feature type="domain" description="GP-PDE" evidence="6">
    <location>
        <begin position="873"/>
        <end position="1189"/>
    </location>
</feature>
<evidence type="ECO:0000256" key="4">
    <source>
        <dbReference type="SAM" id="MobiDB-lite"/>
    </source>
</evidence>
<dbReference type="InterPro" id="IPR036770">
    <property type="entry name" value="Ankyrin_rpt-contain_sf"/>
</dbReference>
<dbReference type="SMART" id="SM00248">
    <property type="entry name" value="ANK"/>
    <property type="match status" value="7"/>
</dbReference>
<evidence type="ECO:0008006" key="9">
    <source>
        <dbReference type="Google" id="ProtNLM"/>
    </source>
</evidence>
<dbReference type="AlphaFoldDB" id="A0A2S4UUE9"/>
<feature type="region of interest" description="Disordered" evidence="4">
    <location>
        <begin position="290"/>
        <end position="309"/>
    </location>
</feature>
<dbReference type="PANTHER" id="PTHR24198">
    <property type="entry name" value="ANKYRIN REPEAT AND PROTEIN KINASE DOMAIN-CONTAINING PROTEIN"/>
    <property type="match status" value="1"/>
</dbReference>
<dbReference type="Gene3D" id="3.20.20.190">
    <property type="entry name" value="Phosphatidylinositol (PI) phosphodiesterase"/>
    <property type="match status" value="1"/>
</dbReference>
<dbReference type="SUPFAM" id="SSF51695">
    <property type="entry name" value="PLC-like phosphodiesterases"/>
    <property type="match status" value="1"/>
</dbReference>
<keyword evidence="2 3" id="KW-0040">ANK repeat</keyword>
<dbReference type="PROSITE" id="PS51382">
    <property type="entry name" value="SPX"/>
    <property type="match status" value="1"/>
</dbReference>
<dbReference type="Pfam" id="PF25329">
    <property type="entry name" value="C2_GDE1"/>
    <property type="match status" value="1"/>
</dbReference>
<dbReference type="GO" id="GO:0008081">
    <property type="term" value="F:phosphoric diester hydrolase activity"/>
    <property type="evidence" value="ECO:0007669"/>
    <property type="project" value="InterPro"/>
</dbReference>
<feature type="compositionally biased region" description="Low complexity" evidence="4">
    <location>
        <begin position="701"/>
        <end position="710"/>
    </location>
</feature>
<evidence type="ECO:0000259" key="6">
    <source>
        <dbReference type="PROSITE" id="PS51704"/>
    </source>
</evidence>
<evidence type="ECO:0000256" key="2">
    <source>
        <dbReference type="ARBA" id="ARBA00023043"/>
    </source>
</evidence>
<keyword evidence="8" id="KW-1185">Reference proteome</keyword>
<evidence type="ECO:0000313" key="8">
    <source>
        <dbReference type="Proteomes" id="UP000239156"/>
    </source>
</evidence>
<dbReference type="EMBL" id="PKSL01000169">
    <property type="protein sequence ID" value="POW00909.1"/>
    <property type="molecule type" value="Genomic_DNA"/>
</dbReference>
<accession>A0A2S4UUE9</accession>
<feature type="region of interest" description="Disordered" evidence="4">
    <location>
        <begin position="673"/>
        <end position="710"/>
    </location>
</feature>
<feature type="repeat" description="ANK" evidence="3">
    <location>
        <begin position="506"/>
        <end position="538"/>
    </location>
</feature>
<sequence>MKVRSPSRFFRFQFFLVSSPPGHLLRLQILGSLIVIASADVLIPFFTSVDHLTVRKTTSSSTGSYLDRVLSGLQGAQKGAIDRSTIINSLAKGRPADAALLAAGISPAIVHSSSVDSDQQSTPVADQQLQLLPESYNGQTSSPENNLKLHKAAFFFKLERELEKINEFYLQKESDLKVRLRTLIDKRKVVQCSRTRRLTKDNSSFSTLYEGFRHFEEHLRKLQAFVDINQTGFRKILKKWDKRSKSSTKELYLARQVEVQPVFNRECIAELNDAVAANILELEELLVDSDDRQPRSHASDPSADQIPSTDWKQVLDHTGSQRSAPQSSVEIDIIEFEELETNLIQAVKADNRKQVAELLDLLPLPSSPLEQPTSVRSRLGRILWKAALSVEELQTKVISNHHSAQSSNNRITILTPSTAMVENDLIPSSRLDFSFVDDISGRSCLHEAASAGRTRLIRQAIEHKVSVSTPDVYGRQPLHYAAMNGFAQACQLLLSYKADPYGVDHDGYTPLIYSVTKGRVDCVRILLDSGISLEPSRHAGLLPLSLACQHGHEDIALLMLKHGSQVFANQEGMWPQHLAAREGHAALLRLLADAGANMDERDTFSQWTPLFHAASEGHTECVEALLASDCDCQVLDESRKCPIHYAAWQGHIGCVNLLLAKQRSMRSNKQDVEMSTGGLGTINQRPSAIPSGAQPPEGIKSSGSLMTGSSTGVELTDGDVDLIPDLSLPPPIIPFRIYGHNYLDKKALVQLFLGHPNTARSARKAIQLYGQPELTSLKLVFSNRSDVSSVVHSTILPLDYEHHGKAVGLPSNFEGPCNQKPCVLPLLDKYLKVIGEVAFELNVIRPFRDVQLSFGGRVETYWKAMTNFSASTIPTDSPMGSPFGTPTINLASNAFVTASSLSGKYVQVSVQVTRDGVPVVYSGTTLNVYGFEIPMYNVTIVQFMKLAKELSRTFDSCSLPSDDESAHHWHEFLKNSMVTLESVLERLPINLGLDLLIGDPGLSQHGSLDLNTFVDSILKTIYDSTSKSTPQTHTHTQKRRRRRLVLSSFEPLVCTALNWKQPNYAVFFASDCGVSGWDESTGQLLTPPSNSINETSILLTRNSNFDSDRRRPSILEAAKVAKANNLLGVRLNATLLLRVPSLIQSTKEMGLLLTSYGPESQDTIGLGVDGYMSTNGIFEYASHVEPDLFES</sequence>
<feature type="repeat" description="ANK" evidence="3">
    <location>
        <begin position="473"/>
        <end position="505"/>
    </location>
</feature>
<dbReference type="InterPro" id="IPR017946">
    <property type="entry name" value="PLC-like_Pdiesterase_TIM-brl"/>
</dbReference>
<feature type="repeat" description="ANK" evidence="3">
    <location>
        <begin position="539"/>
        <end position="571"/>
    </location>
</feature>
<dbReference type="VEuPathDB" id="FungiDB:PSHT_07720"/>
<dbReference type="CDD" id="cd14483">
    <property type="entry name" value="SPX_PHO81_NUC-2_like"/>
    <property type="match status" value="1"/>
</dbReference>
<gene>
    <name evidence="7" type="ORF">PSTT_12849</name>
</gene>
<protein>
    <recommendedName>
        <fullName evidence="9">SPX domain-containing protein</fullName>
    </recommendedName>
</protein>
<dbReference type="InterPro" id="IPR002110">
    <property type="entry name" value="Ankyrin_rpt"/>
</dbReference>
<dbReference type="Pfam" id="PF03105">
    <property type="entry name" value="SPX"/>
    <property type="match status" value="2"/>
</dbReference>
<dbReference type="PANTHER" id="PTHR24198:SF165">
    <property type="entry name" value="ANKYRIN REPEAT-CONTAINING PROTEIN-RELATED"/>
    <property type="match status" value="1"/>
</dbReference>
<dbReference type="PROSITE" id="PS50088">
    <property type="entry name" value="ANK_REPEAT"/>
    <property type="match status" value="4"/>
</dbReference>
<dbReference type="InterPro" id="IPR057506">
    <property type="entry name" value="C2_GPCPD1"/>
</dbReference>
<evidence type="ECO:0000256" key="3">
    <source>
        <dbReference type="PROSITE-ProRule" id="PRU00023"/>
    </source>
</evidence>
<dbReference type="PROSITE" id="PS50297">
    <property type="entry name" value="ANK_REP_REGION"/>
    <property type="match status" value="3"/>
</dbReference>
<evidence type="ECO:0000313" key="7">
    <source>
        <dbReference type="EMBL" id="POW00909.1"/>
    </source>
</evidence>
<dbReference type="GO" id="GO:0006629">
    <property type="term" value="P:lipid metabolic process"/>
    <property type="evidence" value="ECO:0007669"/>
    <property type="project" value="InterPro"/>
</dbReference>
<dbReference type="VEuPathDB" id="FungiDB:PSTT_12849"/>
<keyword evidence="1" id="KW-0677">Repeat</keyword>
<dbReference type="PROSITE" id="PS51704">
    <property type="entry name" value="GP_PDE"/>
    <property type="match status" value="1"/>
</dbReference>
<name>A0A2S4UUE9_9BASI</name>
<dbReference type="InterPro" id="IPR030395">
    <property type="entry name" value="GP_PDE_dom"/>
</dbReference>
<dbReference type="Pfam" id="PF12796">
    <property type="entry name" value="Ank_2"/>
    <property type="match status" value="3"/>
</dbReference>
<reference evidence="7" key="1">
    <citation type="submission" date="2017-12" db="EMBL/GenBank/DDBJ databases">
        <title>Gene loss provides genomic basis for host adaptation in cereal stripe rust fungi.</title>
        <authorList>
            <person name="Xia C."/>
        </authorList>
    </citation>
    <scope>NUCLEOTIDE SEQUENCE [LARGE SCALE GENOMIC DNA]</scope>
    <source>
        <strain evidence="7">93-210</strain>
    </source>
</reference>
<evidence type="ECO:0000259" key="5">
    <source>
        <dbReference type="PROSITE" id="PS51382"/>
    </source>
</evidence>
<feature type="domain" description="SPX" evidence="5">
    <location>
        <begin position="1"/>
        <end position="254"/>
    </location>
</feature>
<organism evidence="7 8">
    <name type="scientific">Puccinia striiformis</name>
    <dbReference type="NCBI Taxonomy" id="27350"/>
    <lineage>
        <taxon>Eukaryota</taxon>
        <taxon>Fungi</taxon>
        <taxon>Dikarya</taxon>
        <taxon>Basidiomycota</taxon>
        <taxon>Pucciniomycotina</taxon>
        <taxon>Pucciniomycetes</taxon>
        <taxon>Pucciniales</taxon>
        <taxon>Pucciniaceae</taxon>
        <taxon>Puccinia</taxon>
    </lineage>
</organism>
<dbReference type="SUPFAM" id="SSF48403">
    <property type="entry name" value="Ankyrin repeat"/>
    <property type="match status" value="1"/>
</dbReference>
<dbReference type="Gene3D" id="1.25.40.20">
    <property type="entry name" value="Ankyrin repeat-containing domain"/>
    <property type="match status" value="1"/>
</dbReference>
<evidence type="ECO:0000256" key="1">
    <source>
        <dbReference type="ARBA" id="ARBA00022737"/>
    </source>
</evidence>